<protein>
    <submittedName>
        <fullName evidence="1">Uncharacterized protein</fullName>
    </submittedName>
</protein>
<dbReference type="EMBL" id="JALBCA010000174">
    <property type="protein sequence ID" value="KAI2381792.1"/>
    <property type="molecule type" value="Genomic_DNA"/>
</dbReference>
<proteinExistence type="predicted"/>
<accession>A0ACB8UMH5</accession>
<evidence type="ECO:0000313" key="1">
    <source>
        <dbReference type="EMBL" id="KAI2381792.1"/>
    </source>
</evidence>
<comment type="caution">
    <text evidence="1">The sequence shown here is derived from an EMBL/GenBank/DDBJ whole genome shotgun (WGS) entry which is preliminary data.</text>
</comment>
<gene>
    <name evidence="1" type="ORF">LOY88_006581</name>
</gene>
<reference evidence="1" key="1">
    <citation type="journal article" date="2022" name="bioRxiv">
        <title>Population genetic analysis of Ophidiomyces ophidiicola, the causative agent of snake fungal disease, indicates recent introductions to the USA.</title>
        <authorList>
            <person name="Ladner J.T."/>
            <person name="Palmer J.M."/>
            <person name="Ettinger C.L."/>
            <person name="Stajich J.E."/>
            <person name="Farrell T.M."/>
            <person name="Glorioso B.M."/>
            <person name="Lawson B."/>
            <person name="Price S.J."/>
            <person name="Stengle A.G."/>
            <person name="Grear D.A."/>
            <person name="Lorch J.M."/>
        </authorList>
    </citation>
    <scope>NUCLEOTIDE SEQUENCE</scope>
    <source>
        <strain evidence="1">NWHC 24266-5</strain>
    </source>
</reference>
<sequence>MSYAQLPHCGCWFIRQDPSIDVQKVHLPQVDLKIHATLLGTTSRTVLSQTFENSEPTVIENAAYTFPLFDGVSVVSFQCDFAGRSIHGLVKERDEARTEYDAAVEKGESAGLLEQSTAAGDTFTTSIGNIPPKSTVVVHITYIGELQHDAQANGVRFTIPTSICPRYGGGSKDVPDLGNVPDTVSELLRTERKAHVPSSQGSRRTGAIDITVDVMVADSSVIQRLHSPSHPIDVLLGRISTDSEDDHRASRASATKALRSQGKGIALEKDFVLIVNAKDQHLPYAFLETHPTLPHQKALMTSIVPRFELPPSAPEIVFIIDRSGSMYDKIATLKTALKVFLKSLPVGIKFNICSFGSEFSFLWKKSKSYDKASLDAALAFTDTIDSDFGGTEMLAPFKATVENRFPDLDLEVLVLTDGEIWEQEELFAYINKIVPNNPIRFFSLGIGDTFSHSLIQGIARAGNGFSQSVTENEELDKKVVRMLKGALTPHIDYTLEVEYETDVGSTAEDDDFEIVEEPSSDQSKTMNIEKEESQAKTISLFDETIPETDTKTPVPLPTIPEPAIIQAPYKLPSLFPFNRTTVYLLFSPMVKEKKPKFVLLKGSSKHGPLSLKIPVEHTGEGTTIHQLTARKITAELEEGRGWIFNAKNEKGVLFIDEHQSKKNDFAKREAVRLGVKYQIVGKWCSFVAVDSSQHELVNLAGKYAHIGKMEGQHSGVLMFRSGAPITQRGASVAGRGGPVPRCRRGGGGPMAYSRGQVNLGGGSRGSECASFTAMSLDFNDQEELVAFAPASEAAAVSRPNVESKERTFHQLILSQTFEGSWEWDNEVFQILGVDAGFLEDGIDWANVLGIEPGDVNKADNNLRRIIVTLAAVSFLNTKCQENKDTWELVTAKALGWANGMVSKLGGRSALSEQHVAGLFQWKK</sequence>
<organism evidence="1">
    <name type="scientific">Ophidiomyces ophidiicola</name>
    <dbReference type="NCBI Taxonomy" id="1387563"/>
    <lineage>
        <taxon>Eukaryota</taxon>
        <taxon>Fungi</taxon>
        <taxon>Dikarya</taxon>
        <taxon>Ascomycota</taxon>
        <taxon>Pezizomycotina</taxon>
        <taxon>Eurotiomycetes</taxon>
        <taxon>Eurotiomycetidae</taxon>
        <taxon>Onygenales</taxon>
        <taxon>Onygenaceae</taxon>
        <taxon>Ophidiomyces</taxon>
    </lineage>
</organism>
<name>A0ACB8UMH5_9EURO</name>